<dbReference type="GO" id="GO:0000160">
    <property type="term" value="P:phosphorelay signal transduction system"/>
    <property type="evidence" value="ECO:0007669"/>
    <property type="project" value="InterPro"/>
</dbReference>
<evidence type="ECO:0000313" key="4">
    <source>
        <dbReference type="EMBL" id="KZT40669.1"/>
    </source>
</evidence>
<dbReference type="PANTHER" id="PTHR28242">
    <property type="entry name" value="PHOSPHORELAY INTERMEDIATE PROTEIN YPD1"/>
    <property type="match status" value="1"/>
</dbReference>
<evidence type="ECO:0000256" key="2">
    <source>
        <dbReference type="SAM" id="MobiDB-lite"/>
    </source>
</evidence>
<dbReference type="Gene3D" id="1.20.120.160">
    <property type="entry name" value="HPT domain"/>
    <property type="match status" value="1"/>
</dbReference>
<dbReference type="CDD" id="cd00088">
    <property type="entry name" value="HPT"/>
    <property type="match status" value="1"/>
</dbReference>
<evidence type="ECO:0000313" key="5">
    <source>
        <dbReference type="Proteomes" id="UP000076798"/>
    </source>
</evidence>
<feature type="compositionally biased region" description="Low complexity" evidence="2">
    <location>
        <begin position="51"/>
        <end position="61"/>
    </location>
</feature>
<dbReference type="GO" id="GO:0009927">
    <property type="term" value="F:histidine phosphotransfer kinase activity"/>
    <property type="evidence" value="ECO:0007669"/>
    <property type="project" value="InterPro"/>
</dbReference>
<dbReference type="InterPro" id="IPR008207">
    <property type="entry name" value="Sig_transdc_His_kin_Hpt_dom"/>
</dbReference>
<accession>A0A166FI69</accession>
<feature type="domain" description="HPt" evidence="3">
    <location>
        <begin position="103"/>
        <end position="207"/>
    </location>
</feature>
<dbReference type="AlphaFoldDB" id="A0A166FI69"/>
<feature type="modified residue" description="Phosphohistidine" evidence="1">
    <location>
        <position position="142"/>
    </location>
</feature>
<evidence type="ECO:0000256" key="1">
    <source>
        <dbReference type="PROSITE-ProRule" id="PRU00110"/>
    </source>
</evidence>
<dbReference type="EMBL" id="KV428030">
    <property type="protein sequence ID" value="KZT40669.1"/>
    <property type="molecule type" value="Genomic_DNA"/>
</dbReference>
<dbReference type="STRING" id="1314776.A0A166FI69"/>
<sequence>MIPSGRSRLFPLSSPSSTMSTSPTSERRPSSPRPNSPPSHIPSKPPLIRTASASSALSSRSGQVESRERGQSQPAPPKASARDGEGIVDFDVFDQILELDDDESSFSAEMAQAYFVQADKTFKDMDNAFATKDLKSLSDLGHFLKGSSAALGLSKVQASCETMQNLGKLKDENHEPLKAEEALNRIDDLLVRVKQEYDEAETWLRHFYSQRGAEL</sequence>
<dbReference type="SMART" id="SM00073">
    <property type="entry name" value="HPT"/>
    <property type="match status" value="1"/>
</dbReference>
<reference evidence="4 5" key="1">
    <citation type="journal article" date="2016" name="Mol. Biol. Evol.">
        <title>Comparative Genomics of Early-Diverging Mushroom-Forming Fungi Provides Insights into the Origins of Lignocellulose Decay Capabilities.</title>
        <authorList>
            <person name="Nagy L.G."/>
            <person name="Riley R."/>
            <person name="Tritt A."/>
            <person name="Adam C."/>
            <person name="Daum C."/>
            <person name="Floudas D."/>
            <person name="Sun H."/>
            <person name="Yadav J.S."/>
            <person name="Pangilinan J."/>
            <person name="Larsson K.H."/>
            <person name="Matsuura K."/>
            <person name="Barry K."/>
            <person name="Labutti K."/>
            <person name="Kuo R."/>
            <person name="Ohm R.A."/>
            <person name="Bhattacharya S.S."/>
            <person name="Shirouzu T."/>
            <person name="Yoshinaga Y."/>
            <person name="Martin F.M."/>
            <person name="Grigoriev I.V."/>
            <person name="Hibbett D.S."/>
        </authorList>
    </citation>
    <scope>NUCLEOTIDE SEQUENCE [LARGE SCALE GENOMIC DNA]</scope>
    <source>
        <strain evidence="4 5">HHB10207 ss-3</strain>
    </source>
</reference>
<name>A0A166FI69_9AGAM</name>
<keyword evidence="1" id="KW-0597">Phosphoprotein</keyword>
<dbReference type="GO" id="GO:0005634">
    <property type="term" value="C:nucleus"/>
    <property type="evidence" value="ECO:0007669"/>
    <property type="project" value="TreeGrafter"/>
</dbReference>
<evidence type="ECO:0000259" key="3">
    <source>
        <dbReference type="PROSITE" id="PS50894"/>
    </source>
</evidence>
<dbReference type="InterPro" id="IPR036641">
    <property type="entry name" value="HPT_dom_sf"/>
</dbReference>
<gene>
    <name evidence="4" type="ORF">SISSUDRAFT_450628</name>
</gene>
<dbReference type="GO" id="GO:0043424">
    <property type="term" value="F:protein histidine kinase binding"/>
    <property type="evidence" value="ECO:0007669"/>
    <property type="project" value="InterPro"/>
</dbReference>
<dbReference type="PROSITE" id="PS50894">
    <property type="entry name" value="HPT"/>
    <property type="match status" value="1"/>
</dbReference>
<dbReference type="GO" id="GO:0005737">
    <property type="term" value="C:cytoplasm"/>
    <property type="evidence" value="ECO:0007669"/>
    <property type="project" value="TreeGrafter"/>
</dbReference>
<dbReference type="Pfam" id="PF01627">
    <property type="entry name" value="Hpt"/>
    <property type="match status" value="1"/>
</dbReference>
<feature type="compositionally biased region" description="Low complexity" evidence="2">
    <location>
        <begin position="1"/>
        <end position="24"/>
    </location>
</feature>
<dbReference type="PANTHER" id="PTHR28242:SF52">
    <property type="entry name" value="PHOSPHORELAY INTERMEDIATE PROTEIN YPD1"/>
    <property type="match status" value="1"/>
</dbReference>
<dbReference type="OrthoDB" id="1673781at2759"/>
<organism evidence="4 5">
    <name type="scientific">Sistotremastrum suecicum HHB10207 ss-3</name>
    <dbReference type="NCBI Taxonomy" id="1314776"/>
    <lineage>
        <taxon>Eukaryota</taxon>
        <taxon>Fungi</taxon>
        <taxon>Dikarya</taxon>
        <taxon>Basidiomycota</taxon>
        <taxon>Agaricomycotina</taxon>
        <taxon>Agaricomycetes</taxon>
        <taxon>Sistotremastrales</taxon>
        <taxon>Sistotremastraceae</taxon>
        <taxon>Sistotremastrum</taxon>
    </lineage>
</organism>
<protein>
    <submittedName>
        <fullName evidence="4">Histidine-phosphotransfer domain, HPT domain-containing protein</fullName>
    </submittedName>
</protein>
<feature type="region of interest" description="Disordered" evidence="2">
    <location>
        <begin position="1"/>
        <end position="85"/>
    </location>
</feature>
<feature type="compositionally biased region" description="Pro residues" evidence="2">
    <location>
        <begin position="31"/>
        <end position="45"/>
    </location>
</feature>
<proteinExistence type="predicted"/>
<dbReference type="SUPFAM" id="SSF47226">
    <property type="entry name" value="Histidine-containing phosphotransfer domain, HPT domain"/>
    <property type="match status" value="1"/>
</dbReference>
<dbReference type="InterPro" id="IPR045871">
    <property type="entry name" value="AHP1-5/YPD1"/>
</dbReference>
<keyword evidence="5" id="KW-1185">Reference proteome</keyword>
<dbReference type="Proteomes" id="UP000076798">
    <property type="component" value="Unassembled WGS sequence"/>
</dbReference>